<dbReference type="GO" id="GO:0005634">
    <property type="term" value="C:nucleus"/>
    <property type="evidence" value="ECO:0007669"/>
    <property type="project" value="TreeGrafter"/>
</dbReference>
<evidence type="ECO:0000256" key="1">
    <source>
        <dbReference type="ARBA" id="ARBA00022722"/>
    </source>
</evidence>
<organism evidence="5 6">
    <name type="scientific">Cytospora paraplurivora</name>
    <dbReference type="NCBI Taxonomy" id="2898453"/>
    <lineage>
        <taxon>Eukaryota</taxon>
        <taxon>Fungi</taxon>
        <taxon>Dikarya</taxon>
        <taxon>Ascomycota</taxon>
        <taxon>Pezizomycotina</taxon>
        <taxon>Sordariomycetes</taxon>
        <taxon>Sordariomycetidae</taxon>
        <taxon>Diaporthales</taxon>
        <taxon>Cytosporaceae</taxon>
        <taxon>Cytospora</taxon>
    </lineage>
</organism>
<comment type="caution">
    <text evidence="5">The sequence shown here is derived from an EMBL/GenBank/DDBJ whole genome shotgun (WGS) entry which is preliminary data.</text>
</comment>
<evidence type="ECO:0000256" key="3">
    <source>
        <dbReference type="SAM" id="MobiDB-lite"/>
    </source>
</evidence>
<dbReference type="GO" id="GO:0005737">
    <property type="term" value="C:cytoplasm"/>
    <property type="evidence" value="ECO:0007669"/>
    <property type="project" value="TreeGrafter"/>
</dbReference>
<dbReference type="AlphaFoldDB" id="A0AAN9YBH5"/>
<dbReference type="GO" id="GO:0006139">
    <property type="term" value="P:nucleobase-containing compound metabolic process"/>
    <property type="evidence" value="ECO:0007669"/>
    <property type="project" value="InterPro"/>
</dbReference>
<evidence type="ECO:0000256" key="2">
    <source>
        <dbReference type="ARBA" id="ARBA00022801"/>
    </source>
</evidence>
<evidence type="ECO:0000313" key="6">
    <source>
        <dbReference type="Proteomes" id="UP001320245"/>
    </source>
</evidence>
<dbReference type="InterPro" id="IPR012337">
    <property type="entry name" value="RNaseH-like_sf"/>
</dbReference>
<dbReference type="PANTHER" id="PTHR13620">
    <property type="entry name" value="3-5 EXONUCLEASE"/>
    <property type="match status" value="1"/>
</dbReference>
<dbReference type="InterPro" id="IPR002562">
    <property type="entry name" value="3'-5'_exonuclease_dom"/>
</dbReference>
<accession>A0AAN9YBH5</accession>
<dbReference type="FunFam" id="3.30.420.10:FF:000100">
    <property type="entry name" value="3'-5' exonuclease/helicase (Wrn), putative"/>
    <property type="match status" value="1"/>
</dbReference>
<dbReference type="EMBL" id="JAJSPL020000062">
    <property type="protein sequence ID" value="KAK7730409.1"/>
    <property type="molecule type" value="Genomic_DNA"/>
</dbReference>
<keyword evidence="2" id="KW-0378">Hydrolase</keyword>
<feature type="region of interest" description="Disordered" evidence="3">
    <location>
        <begin position="413"/>
        <end position="434"/>
    </location>
</feature>
<dbReference type="CDD" id="cd06141">
    <property type="entry name" value="WRN_exo"/>
    <property type="match status" value="1"/>
</dbReference>
<feature type="compositionally biased region" description="Low complexity" evidence="3">
    <location>
        <begin position="520"/>
        <end position="539"/>
    </location>
</feature>
<feature type="domain" description="3'-5' exonuclease" evidence="4">
    <location>
        <begin position="199"/>
        <end position="387"/>
    </location>
</feature>
<dbReference type="Pfam" id="PF01612">
    <property type="entry name" value="DNA_pol_A_exo1"/>
    <property type="match status" value="1"/>
</dbReference>
<dbReference type="Gene3D" id="3.30.420.10">
    <property type="entry name" value="Ribonuclease H-like superfamily/Ribonuclease H"/>
    <property type="match status" value="1"/>
</dbReference>
<dbReference type="GO" id="GO:0003676">
    <property type="term" value="F:nucleic acid binding"/>
    <property type="evidence" value="ECO:0007669"/>
    <property type="project" value="InterPro"/>
</dbReference>
<feature type="compositionally biased region" description="Acidic residues" evidence="3">
    <location>
        <begin position="415"/>
        <end position="432"/>
    </location>
</feature>
<evidence type="ECO:0000259" key="4">
    <source>
        <dbReference type="SMART" id="SM00474"/>
    </source>
</evidence>
<sequence length="672" mass="74203">MDGRKNPPNWRLWHPNQGLVFQQPLYPSLDAARFFTDASVVQDVGTGMNGAEEDLARDVSTYIRASKVRRTKATVRKSSKERSVEGTTTTETARLTLDCTTMEGSGTKIEGEFNDRDTKAHEEAGSGVVAGSEAAATPGEEAPSGPPFTPLDYKIPEGAFNAAVAAAEGTPESFWSYTLYRGPKGEEGEKSTEETKVKVHYCRSALTAERVCQYFLDEKVIGFDLEWAPDAYRYSSPRRNVSLVQIASQSRIALLHLAMYPSKDELATPTLRKIMENPEVTKVGVWIKGDCNRLEKYLGIKSRGIFELSHLFRQVRYSANGRLDLINKKLVSLADQVRGVLGLPLFKGHDVRGSDWSRALSMDQIVYSASDAYAAVHLFARLNHERENLNPTPPLPFHAELGRPIPLALGVESSSSDEADAVETEGEAEAEAEVAQGIRDSWSPERLKTVEERLKALTERLKTGLEMIEMEEDYGENTDSKPITKASTPKKSAAKRLKAVDETTQVEADDGETTDGEAVTTPSTPKKSTTKGPKLGPPTKDARVVTAETRLEEYKSTRPDGKTTAGAAALRAYFLWHENDDLDPASIAALLRDPPLQTGTVSGYILDSVKREKLPFDRVRLQREVLNEFPQNLARKAFSPVVSLMEKVAVSPGEPTEIRLEDEEQVEEKKVE</sequence>
<feature type="region of interest" description="Disordered" evidence="3">
    <location>
        <begin position="652"/>
        <end position="672"/>
    </location>
</feature>
<dbReference type="InterPro" id="IPR036397">
    <property type="entry name" value="RNaseH_sf"/>
</dbReference>
<protein>
    <recommendedName>
        <fullName evidence="4">3'-5' exonuclease domain-containing protein</fullName>
    </recommendedName>
</protein>
<feature type="region of interest" description="Disordered" evidence="3">
    <location>
        <begin position="472"/>
        <end position="540"/>
    </location>
</feature>
<dbReference type="SUPFAM" id="SSF53098">
    <property type="entry name" value="Ribonuclease H-like"/>
    <property type="match status" value="1"/>
</dbReference>
<dbReference type="Proteomes" id="UP001320245">
    <property type="component" value="Unassembled WGS sequence"/>
</dbReference>
<dbReference type="SMART" id="SM00474">
    <property type="entry name" value="35EXOc"/>
    <property type="match status" value="1"/>
</dbReference>
<keyword evidence="1" id="KW-0540">Nuclease</keyword>
<evidence type="ECO:0000313" key="5">
    <source>
        <dbReference type="EMBL" id="KAK7730409.1"/>
    </source>
</evidence>
<dbReference type="GO" id="GO:0008408">
    <property type="term" value="F:3'-5' exonuclease activity"/>
    <property type="evidence" value="ECO:0007669"/>
    <property type="project" value="InterPro"/>
</dbReference>
<feature type="region of interest" description="Disordered" evidence="3">
    <location>
        <begin position="104"/>
        <end position="151"/>
    </location>
</feature>
<feature type="compositionally biased region" description="Basic and acidic residues" evidence="3">
    <location>
        <begin position="109"/>
        <end position="124"/>
    </location>
</feature>
<reference evidence="5 6" key="1">
    <citation type="journal article" date="2023" name="PLoS ONE">
        <title>Cytospora paraplurivora sp. nov. isolated from orchards with fruit tree decline syndrome in Ontario, Canada.</title>
        <authorList>
            <person name="Ilyukhin E."/>
            <person name="Nguyen H.D.T."/>
            <person name="Castle A.J."/>
            <person name="Ellouze W."/>
        </authorList>
    </citation>
    <scope>NUCLEOTIDE SEQUENCE [LARGE SCALE GENOMIC DNA]</scope>
    <source>
        <strain evidence="5 6">FDS-564</strain>
    </source>
</reference>
<proteinExistence type="predicted"/>
<gene>
    <name evidence="5" type="ORF">SLS53_009028</name>
</gene>
<name>A0AAN9YBH5_9PEZI</name>
<dbReference type="InterPro" id="IPR051132">
    <property type="entry name" value="3-5_Exonuclease_domain"/>
</dbReference>
<feature type="compositionally biased region" description="Low complexity" evidence="3">
    <location>
        <begin position="125"/>
        <end position="136"/>
    </location>
</feature>
<keyword evidence="6" id="KW-1185">Reference proteome</keyword>
<dbReference type="PANTHER" id="PTHR13620:SF104">
    <property type="entry name" value="EXONUCLEASE 3'-5' DOMAIN-CONTAINING PROTEIN 2"/>
    <property type="match status" value="1"/>
</dbReference>